<reference evidence="1 2" key="1">
    <citation type="submission" date="2022-12" db="EMBL/GenBank/DDBJ databases">
        <title>Metagenome assembled genome from gulf of manar.</title>
        <authorList>
            <person name="Kohli P."/>
            <person name="Pk S."/>
            <person name="Venkata Ramana C."/>
            <person name="Sasikala C."/>
        </authorList>
    </citation>
    <scope>NUCLEOTIDE SEQUENCE [LARGE SCALE GENOMIC DNA]</scope>
    <source>
        <strain evidence="1">JB008</strain>
    </source>
</reference>
<evidence type="ECO:0008006" key="3">
    <source>
        <dbReference type="Google" id="ProtNLM"/>
    </source>
</evidence>
<evidence type="ECO:0000313" key="1">
    <source>
        <dbReference type="EMBL" id="MDC7228604.1"/>
    </source>
</evidence>
<dbReference type="PROSITE" id="PS51257">
    <property type="entry name" value="PROKAR_LIPOPROTEIN"/>
    <property type="match status" value="1"/>
</dbReference>
<evidence type="ECO:0000313" key="2">
    <source>
        <dbReference type="Proteomes" id="UP001221217"/>
    </source>
</evidence>
<accession>A0AAJ1MPY3</accession>
<name>A0AAJ1MPY3_9SPIO</name>
<gene>
    <name evidence="1" type="ORF">PQJ61_17715</name>
</gene>
<organism evidence="1 2">
    <name type="scientific">Candidatus Thalassospirochaeta sargassi</name>
    <dbReference type="NCBI Taxonomy" id="3119039"/>
    <lineage>
        <taxon>Bacteria</taxon>
        <taxon>Pseudomonadati</taxon>
        <taxon>Spirochaetota</taxon>
        <taxon>Spirochaetia</taxon>
        <taxon>Spirochaetales</taxon>
        <taxon>Spirochaetaceae</taxon>
        <taxon>Candidatus Thalassospirochaeta</taxon>
    </lineage>
</organism>
<dbReference type="EMBL" id="JAQQAL010000051">
    <property type="protein sequence ID" value="MDC7228604.1"/>
    <property type="molecule type" value="Genomic_DNA"/>
</dbReference>
<dbReference type="AlphaFoldDB" id="A0AAJ1MPY3"/>
<proteinExistence type="predicted"/>
<dbReference type="NCBIfam" id="NF047780">
    <property type="entry name" value="LIC12708_fam"/>
    <property type="match status" value="1"/>
</dbReference>
<sequence length="411" mass="47804">MRFTRGFFIITVSIIIFFTLFSCQEEELMLERQLLFSMPIGKMEDQLFVQQFDGVNTLSKTRIFMKDGFFFISNGESSKVMEFSSFGDLISLYYNEERNPEPVILGKGRNSEVDVTRAAYGYPLKDPGEIVNTLSGDLLIDDKISEQRQEYDQEDDVMLDRIILRFNENGEFVSYLGQEGPGGTPFPYIHGLYTNADDEITVVTRNPSGWKVFWFTNRGDPLYRIDFTNDLIPMEEEAVTLSIENIIPDIQERRVYIKVDYYTENEASMMSFYKSVMLGYDLDEQTYNLNMDLPRNIVKSDQPVIFEEKEHEYLNEFAGIARGPSFFLISPYEGSVYRLTVVDTDGAVKGRGLIEFSDQDIFFRNYHVNPDGIFSALVCRDFDAEVVWWRSDRFVEESQNEYSKFIPNERN</sequence>
<protein>
    <recommendedName>
        <fullName evidence="3">Lipoprotein</fullName>
    </recommendedName>
</protein>
<dbReference type="Proteomes" id="UP001221217">
    <property type="component" value="Unassembled WGS sequence"/>
</dbReference>
<comment type="caution">
    <text evidence="1">The sequence shown here is derived from an EMBL/GenBank/DDBJ whole genome shotgun (WGS) entry which is preliminary data.</text>
</comment>
<dbReference type="InterPro" id="IPR058072">
    <property type="entry name" value="LIC12708-like"/>
</dbReference>